<feature type="non-terminal residue" evidence="1">
    <location>
        <position position="176"/>
    </location>
</feature>
<accession>A0A9P6M997</accession>
<protein>
    <submittedName>
        <fullName evidence="1">Uncharacterized protein</fullName>
    </submittedName>
</protein>
<dbReference type="OrthoDB" id="2393824at2759"/>
<comment type="caution">
    <text evidence="1">The sequence shown here is derived from an EMBL/GenBank/DDBJ whole genome shotgun (WGS) entry which is preliminary data.</text>
</comment>
<dbReference type="EMBL" id="JAAAHW010003651">
    <property type="protein sequence ID" value="KAF9981861.1"/>
    <property type="molecule type" value="Genomic_DNA"/>
</dbReference>
<name>A0A9P6M997_9FUNG</name>
<sequence length="176" mass="20046">MFDEVVQIVNWEDQNVGIMAGADTMSSFLDARMNNAATEDQDPMAPFFFPKLLPSGPDLVFVLRIGERKYPVFVQSKFCNQDRLTPKIVNDALDTTLATNVSKHLEKSLDSYCPDGYYFSMLVTLPSEAADVDPTKLERMDGLEPILMVLEKRNGKRLMGDDYDDLFEYMRTKSHK</sequence>
<dbReference type="AlphaFoldDB" id="A0A9P6M997"/>
<evidence type="ECO:0000313" key="1">
    <source>
        <dbReference type="EMBL" id="KAF9981861.1"/>
    </source>
</evidence>
<keyword evidence="2" id="KW-1185">Reference proteome</keyword>
<reference evidence="1" key="1">
    <citation type="journal article" date="2020" name="Fungal Divers.">
        <title>Resolving the Mortierellaceae phylogeny through synthesis of multi-gene phylogenetics and phylogenomics.</title>
        <authorList>
            <person name="Vandepol N."/>
            <person name="Liber J."/>
            <person name="Desiro A."/>
            <person name="Na H."/>
            <person name="Kennedy M."/>
            <person name="Barry K."/>
            <person name="Grigoriev I.V."/>
            <person name="Miller A.N."/>
            <person name="O'Donnell K."/>
            <person name="Stajich J.E."/>
            <person name="Bonito G."/>
        </authorList>
    </citation>
    <scope>NUCLEOTIDE SEQUENCE</scope>
    <source>
        <strain evidence="1">MES-2147</strain>
    </source>
</reference>
<evidence type="ECO:0000313" key="2">
    <source>
        <dbReference type="Proteomes" id="UP000749646"/>
    </source>
</evidence>
<organism evidence="1 2">
    <name type="scientific">Modicella reniformis</name>
    <dbReference type="NCBI Taxonomy" id="1440133"/>
    <lineage>
        <taxon>Eukaryota</taxon>
        <taxon>Fungi</taxon>
        <taxon>Fungi incertae sedis</taxon>
        <taxon>Mucoromycota</taxon>
        <taxon>Mortierellomycotina</taxon>
        <taxon>Mortierellomycetes</taxon>
        <taxon>Mortierellales</taxon>
        <taxon>Mortierellaceae</taxon>
        <taxon>Modicella</taxon>
    </lineage>
</organism>
<proteinExistence type="predicted"/>
<gene>
    <name evidence="1" type="ORF">BGZ65_003498</name>
</gene>
<dbReference type="Proteomes" id="UP000749646">
    <property type="component" value="Unassembled WGS sequence"/>
</dbReference>